<gene>
    <name evidence="2 4" type="primary">rsfS</name>
    <name evidence="4" type="ORF">ABWT76_000128</name>
</gene>
<organism evidence="4">
    <name type="scientific">Planktothricoides raciborskii GIHE-MW2</name>
    <dbReference type="NCBI Taxonomy" id="2792601"/>
    <lineage>
        <taxon>Bacteria</taxon>
        <taxon>Bacillati</taxon>
        <taxon>Cyanobacteriota</taxon>
        <taxon>Cyanophyceae</taxon>
        <taxon>Oscillatoriophycideae</taxon>
        <taxon>Oscillatoriales</taxon>
        <taxon>Oscillatoriaceae</taxon>
        <taxon>Planktothricoides</taxon>
    </lineage>
</organism>
<dbReference type="PANTHER" id="PTHR21043:SF0">
    <property type="entry name" value="MITOCHONDRIAL ASSEMBLY OF RIBOSOMAL LARGE SUBUNIT PROTEIN 1"/>
    <property type="match status" value="1"/>
</dbReference>
<evidence type="ECO:0000256" key="3">
    <source>
        <dbReference type="SAM" id="MobiDB-lite"/>
    </source>
</evidence>
<dbReference type="InterPro" id="IPR043519">
    <property type="entry name" value="NT_sf"/>
</dbReference>
<feature type="region of interest" description="Disordered" evidence="3">
    <location>
        <begin position="1"/>
        <end position="24"/>
    </location>
</feature>
<dbReference type="RefSeq" id="WP_082348940.1">
    <property type="nucleotide sequence ID" value="NZ_CP159837.1"/>
</dbReference>
<dbReference type="GO" id="GO:0017148">
    <property type="term" value="P:negative regulation of translation"/>
    <property type="evidence" value="ECO:0007669"/>
    <property type="project" value="UniProtKB-UniRule"/>
</dbReference>
<feature type="compositionally biased region" description="Polar residues" evidence="3">
    <location>
        <begin position="1"/>
        <end position="14"/>
    </location>
</feature>
<accession>A0AAU8JDT4</accession>
<dbReference type="GO" id="GO:0042256">
    <property type="term" value="P:cytosolic ribosome assembly"/>
    <property type="evidence" value="ECO:0007669"/>
    <property type="project" value="UniProtKB-UniRule"/>
</dbReference>
<evidence type="ECO:0000313" key="4">
    <source>
        <dbReference type="EMBL" id="XCM37374.1"/>
    </source>
</evidence>
<dbReference type="GO" id="GO:0005737">
    <property type="term" value="C:cytoplasm"/>
    <property type="evidence" value="ECO:0007669"/>
    <property type="project" value="UniProtKB-SubCell"/>
</dbReference>
<comment type="function">
    <text evidence="2">Functions as a ribosomal silencing factor. Interacts with ribosomal protein uL14 (rplN), blocking formation of intersubunit bridge B8. Prevents association of the 30S and 50S ribosomal subunits and the formation of functional ribosomes, thus repressing translation.</text>
</comment>
<sequence length="145" mass="16373">MTEYPQTQVSPIHSEQNKGWRGGRQEQSRLLAETIARAADDRKGGDIVLLHVADVSYLAEYFVIVTGFSRVQVRAIADAIKHSAAEECVREPLRQEGQDSGNWLVQDYGDVIVHIFMPKEREYYNLEAFWSHAERVPFATGAIAP</sequence>
<keyword evidence="2" id="KW-0678">Repressor</keyword>
<protein>
    <recommendedName>
        <fullName evidence="2">Ribosomal silencing factor RsfS</fullName>
    </recommendedName>
</protein>
<dbReference type="InterPro" id="IPR004394">
    <property type="entry name" value="Iojap/RsfS/C7orf30"/>
</dbReference>
<dbReference type="HAMAP" id="MF_01477">
    <property type="entry name" value="Iojap_RsfS"/>
    <property type="match status" value="1"/>
</dbReference>
<dbReference type="AlphaFoldDB" id="A0AAU8JDT4"/>
<dbReference type="GO" id="GO:0090071">
    <property type="term" value="P:negative regulation of ribosome biogenesis"/>
    <property type="evidence" value="ECO:0007669"/>
    <property type="project" value="UniProtKB-UniRule"/>
</dbReference>
<feature type="compositionally biased region" description="Basic and acidic residues" evidence="3">
    <location>
        <begin position="15"/>
        <end position="24"/>
    </location>
</feature>
<proteinExistence type="inferred from homology"/>
<dbReference type="PANTHER" id="PTHR21043">
    <property type="entry name" value="IOJAP SUPERFAMILY ORTHOLOG"/>
    <property type="match status" value="1"/>
</dbReference>
<comment type="subcellular location">
    <subcellularLocation>
        <location evidence="2">Cytoplasm</location>
    </subcellularLocation>
</comment>
<dbReference type="GO" id="GO:0043023">
    <property type="term" value="F:ribosomal large subunit binding"/>
    <property type="evidence" value="ECO:0007669"/>
    <property type="project" value="TreeGrafter"/>
</dbReference>
<name>A0AAU8JDT4_9CYAN</name>
<comment type="subunit">
    <text evidence="2">Interacts with ribosomal protein uL14 (rplN).</text>
</comment>
<dbReference type="EMBL" id="CP159837">
    <property type="protein sequence ID" value="XCM37374.1"/>
    <property type="molecule type" value="Genomic_DNA"/>
</dbReference>
<dbReference type="NCBIfam" id="TIGR00090">
    <property type="entry name" value="rsfS_iojap_ybeB"/>
    <property type="match status" value="1"/>
</dbReference>
<keyword evidence="2" id="KW-0810">Translation regulation</keyword>
<evidence type="ECO:0000256" key="1">
    <source>
        <dbReference type="ARBA" id="ARBA00010574"/>
    </source>
</evidence>
<keyword evidence="2" id="KW-0963">Cytoplasm</keyword>
<dbReference type="Pfam" id="PF02410">
    <property type="entry name" value="RsfS"/>
    <property type="match status" value="1"/>
</dbReference>
<evidence type="ECO:0000256" key="2">
    <source>
        <dbReference type="HAMAP-Rule" id="MF_01477"/>
    </source>
</evidence>
<comment type="similarity">
    <text evidence="1 2">Belongs to the Iojap/RsfS family.</text>
</comment>
<reference evidence="4" key="1">
    <citation type="submission" date="2024-07" db="EMBL/GenBank/DDBJ databases">
        <authorList>
            <person name="Kim Y.J."/>
            <person name="Jeong J.Y."/>
        </authorList>
    </citation>
    <scope>NUCLEOTIDE SEQUENCE</scope>
    <source>
        <strain evidence="4">GIHE-MW2</strain>
    </source>
</reference>
<dbReference type="SUPFAM" id="SSF81301">
    <property type="entry name" value="Nucleotidyltransferase"/>
    <property type="match status" value="1"/>
</dbReference>
<dbReference type="Gene3D" id="3.30.460.10">
    <property type="entry name" value="Beta Polymerase, domain 2"/>
    <property type="match status" value="1"/>
</dbReference>